<keyword evidence="4" id="KW-1185">Reference proteome</keyword>
<sequence>MVNSFFTFALLPAFCALLAAGGPVSKAPASTYKPPKSSSRPMSSRRVSSRGFASEAFTSTAIASSQSDLPGSSFSEYIPSASGGIPFPLSFPSSGIASSSVYTSYIPGPSGGSSHVFSSAILEYSNFPGSDGVSYGDHPSSVVPGSSFAGASNVYSSGVPEYSDFPSSAVYSGDALVFTSDGSYSNFPGSFDPGYSTGFPGASDVNSSDVPIATGASSGINSSDIPIATSASEINSSNIPFPTSAGASEINGSDFPFPTSAGASEINSSEIPIATSAI</sequence>
<evidence type="ECO:0000256" key="1">
    <source>
        <dbReference type="SAM" id="MobiDB-lite"/>
    </source>
</evidence>
<reference evidence="3" key="1">
    <citation type="submission" date="2020-11" db="EMBL/GenBank/DDBJ databases">
        <authorList>
            <consortium name="DOE Joint Genome Institute"/>
            <person name="Ahrendt S."/>
            <person name="Riley R."/>
            <person name="Andreopoulos W."/>
            <person name="Labutti K."/>
            <person name="Pangilinan J."/>
            <person name="Ruiz-Duenas F.J."/>
            <person name="Barrasa J.M."/>
            <person name="Sanchez-Garcia M."/>
            <person name="Camarero S."/>
            <person name="Miyauchi S."/>
            <person name="Serrano A."/>
            <person name="Linde D."/>
            <person name="Babiker R."/>
            <person name="Drula E."/>
            <person name="Ayuso-Fernandez I."/>
            <person name="Pacheco R."/>
            <person name="Padilla G."/>
            <person name="Ferreira P."/>
            <person name="Barriuso J."/>
            <person name="Kellner H."/>
            <person name="Castanera R."/>
            <person name="Alfaro M."/>
            <person name="Ramirez L."/>
            <person name="Pisabarro A.G."/>
            <person name="Kuo A."/>
            <person name="Tritt A."/>
            <person name="Lipzen A."/>
            <person name="He G."/>
            <person name="Yan M."/>
            <person name="Ng V."/>
            <person name="Cullen D."/>
            <person name="Martin F."/>
            <person name="Rosso M.-N."/>
            <person name="Henrissat B."/>
            <person name="Hibbett D."/>
            <person name="Martinez A.T."/>
            <person name="Grigoriev I.V."/>
        </authorList>
    </citation>
    <scope>NUCLEOTIDE SEQUENCE</scope>
    <source>
        <strain evidence="3">ATCC 90797</strain>
    </source>
</reference>
<comment type="caution">
    <text evidence="3">The sequence shown here is derived from an EMBL/GenBank/DDBJ whole genome shotgun (WGS) entry which is preliminary data.</text>
</comment>
<feature type="signal peptide" evidence="2">
    <location>
        <begin position="1"/>
        <end position="21"/>
    </location>
</feature>
<dbReference type="OrthoDB" id="10403689at2759"/>
<protein>
    <submittedName>
        <fullName evidence="3">Uncharacterized protein</fullName>
    </submittedName>
</protein>
<dbReference type="AlphaFoldDB" id="A0A9P6D2I6"/>
<feature type="chain" id="PRO_5040130336" evidence="2">
    <location>
        <begin position="22"/>
        <end position="278"/>
    </location>
</feature>
<keyword evidence="2" id="KW-0732">Signal</keyword>
<evidence type="ECO:0000313" key="4">
    <source>
        <dbReference type="Proteomes" id="UP000807025"/>
    </source>
</evidence>
<evidence type="ECO:0000313" key="3">
    <source>
        <dbReference type="EMBL" id="KAF9490026.1"/>
    </source>
</evidence>
<accession>A0A9P6D2I6</accession>
<proteinExistence type="predicted"/>
<evidence type="ECO:0000256" key="2">
    <source>
        <dbReference type="SAM" id="SignalP"/>
    </source>
</evidence>
<gene>
    <name evidence="3" type="ORF">BDN71DRAFT_1511597</name>
</gene>
<feature type="region of interest" description="Disordered" evidence="1">
    <location>
        <begin position="24"/>
        <end position="46"/>
    </location>
</feature>
<name>A0A9P6D2I6_PLEER</name>
<feature type="compositionally biased region" description="Low complexity" evidence="1">
    <location>
        <begin position="37"/>
        <end position="46"/>
    </location>
</feature>
<dbReference type="EMBL" id="MU154651">
    <property type="protein sequence ID" value="KAF9490026.1"/>
    <property type="molecule type" value="Genomic_DNA"/>
</dbReference>
<organism evidence="3 4">
    <name type="scientific">Pleurotus eryngii</name>
    <name type="common">Boletus of the steppes</name>
    <dbReference type="NCBI Taxonomy" id="5323"/>
    <lineage>
        <taxon>Eukaryota</taxon>
        <taxon>Fungi</taxon>
        <taxon>Dikarya</taxon>
        <taxon>Basidiomycota</taxon>
        <taxon>Agaricomycotina</taxon>
        <taxon>Agaricomycetes</taxon>
        <taxon>Agaricomycetidae</taxon>
        <taxon>Agaricales</taxon>
        <taxon>Pleurotineae</taxon>
        <taxon>Pleurotaceae</taxon>
        <taxon>Pleurotus</taxon>
    </lineage>
</organism>
<dbReference type="Proteomes" id="UP000807025">
    <property type="component" value="Unassembled WGS sequence"/>
</dbReference>